<dbReference type="EMBL" id="CAJNOC010001961">
    <property type="protein sequence ID" value="CAF0903458.1"/>
    <property type="molecule type" value="Genomic_DNA"/>
</dbReference>
<name>A0A813ZRU1_9BILA</name>
<gene>
    <name evidence="1" type="ORF">OXX778_LOCUS11519</name>
</gene>
<dbReference type="AlphaFoldDB" id="A0A813ZRU1"/>
<evidence type="ECO:0000313" key="2">
    <source>
        <dbReference type="Proteomes" id="UP000663879"/>
    </source>
</evidence>
<organism evidence="1 2">
    <name type="scientific">Brachionus calyciflorus</name>
    <dbReference type="NCBI Taxonomy" id="104777"/>
    <lineage>
        <taxon>Eukaryota</taxon>
        <taxon>Metazoa</taxon>
        <taxon>Spiralia</taxon>
        <taxon>Gnathifera</taxon>
        <taxon>Rotifera</taxon>
        <taxon>Eurotatoria</taxon>
        <taxon>Monogononta</taxon>
        <taxon>Pseudotrocha</taxon>
        <taxon>Ploima</taxon>
        <taxon>Brachionidae</taxon>
        <taxon>Brachionus</taxon>
    </lineage>
</organism>
<protein>
    <submittedName>
        <fullName evidence="1">Uncharacterized protein</fullName>
    </submittedName>
</protein>
<proteinExistence type="predicted"/>
<dbReference type="Proteomes" id="UP000663879">
    <property type="component" value="Unassembled WGS sequence"/>
</dbReference>
<evidence type="ECO:0000313" key="1">
    <source>
        <dbReference type="EMBL" id="CAF0903458.1"/>
    </source>
</evidence>
<reference evidence="1" key="1">
    <citation type="submission" date="2021-02" db="EMBL/GenBank/DDBJ databases">
        <authorList>
            <person name="Nowell W R."/>
        </authorList>
    </citation>
    <scope>NUCLEOTIDE SEQUENCE</scope>
    <source>
        <strain evidence="1">Ploen Becks lab</strain>
    </source>
</reference>
<keyword evidence="2" id="KW-1185">Reference proteome</keyword>
<accession>A0A813ZRU1</accession>
<comment type="caution">
    <text evidence="1">The sequence shown here is derived from an EMBL/GenBank/DDBJ whole genome shotgun (WGS) entry which is preliminary data.</text>
</comment>
<sequence>MQHQNLRTGSGACTILHTSNVKIDLTCDSCNKPTSLVFDGASFIGISGFMQHQSLDR</sequence>
<feature type="non-terminal residue" evidence="1">
    <location>
        <position position="57"/>
    </location>
</feature>